<feature type="transmembrane region" description="Helical" evidence="12">
    <location>
        <begin position="432"/>
        <end position="456"/>
    </location>
</feature>
<evidence type="ECO:0000256" key="11">
    <source>
        <dbReference type="RuleBase" id="RU362091"/>
    </source>
</evidence>
<evidence type="ECO:0000256" key="10">
    <source>
        <dbReference type="ARBA" id="ARBA00023201"/>
    </source>
</evidence>
<dbReference type="GO" id="GO:0015293">
    <property type="term" value="F:symporter activity"/>
    <property type="evidence" value="ECO:0007669"/>
    <property type="project" value="TreeGrafter"/>
</dbReference>
<evidence type="ECO:0000256" key="3">
    <source>
        <dbReference type="ARBA" id="ARBA00022448"/>
    </source>
</evidence>
<evidence type="ECO:0000256" key="8">
    <source>
        <dbReference type="ARBA" id="ARBA00023065"/>
    </source>
</evidence>
<evidence type="ECO:0000256" key="1">
    <source>
        <dbReference type="ARBA" id="ARBA00004651"/>
    </source>
</evidence>
<dbReference type="GO" id="GO:0005886">
    <property type="term" value="C:plasma membrane"/>
    <property type="evidence" value="ECO:0007669"/>
    <property type="project" value="UniProtKB-SubCell"/>
</dbReference>
<comment type="subcellular location">
    <subcellularLocation>
        <location evidence="1">Cell membrane</location>
        <topology evidence="1">Multi-pass membrane protein</topology>
    </subcellularLocation>
</comment>
<feature type="transmembrane region" description="Helical" evidence="12">
    <location>
        <begin position="404"/>
        <end position="426"/>
    </location>
</feature>
<dbReference type="InterPro" id="IPR001734">
    <property type="entry name" value="Na/solute_symporter"/>
</dbReference>
<proteinExistence type="inferred from homology"/>
<keyword evidence="4" id="KW-1003">Cell membrane</keyword>
<keyword evidence="6 12" id="KW-1133">Transmembrane helix</keyword>
<keyword evidence="9 12" id="KW-0472">Membrane</keyword>
<dbReference type="CDD" id="cd11495">
    <property type="entry name" value="SLC5sbd_NIS-like_u3"/>
    <property type="match status" value="1"/>
</dbReference>
<reference evidence="14" key="1">
    <citation type="submission" date="2020-01" db="EMBL/GenBank/DDBJ databases">
        <title>'Steroidobacter agaridevorans' sp. nov., agar-degrading bacteria isolated from rhizosphere soils.</title>
        <authorList>
            <person name="Ikenaga M."/>
            <person name="Kataoka M."/>
            <person name="Murouchi A."/>
            <person name="Katsuragi S."/>
            <person name="Sakai M."/>
        </authorList>
    </citation>
    <scope>NUCLEOTIDE SEQUENCE [LARGE SCALE GENOMIC DNA]</scope>
    <source>
        <strain evidence="14">YU21-B</strain>
    </source>
</reference>
<feature type="transmembrane region" description="Helical" evidence="12">
    <location>
        <begin position="615"/>
        <end position="639"/>
    </location>
</feature>
<dbReference type="Gene3D" id="1.20.1730.10">
    <property type="entry name" value="Sodium/glucose cotransporter"/>
    <property type="match status" value="1"/>
</dbReference>
<feature type="transmembrane region" description="Helical" evidence="12">
    <location>
        <begin position="363"/>
        <end position="384"/>
    </location>
</feature>
<comment type="similarity">
    <text evidence="2 11">Belongs to the sodium:solute symporter (SSF) (TC 2.A.21) family.</text>
</comment>
<dbReference type="InterPro" id="IPR051163">
    <property type="entry name" value="Sodium:Solute_Symporter_SSF"/>
</dbReference>
<keyword evidence="7" id="KW-0915">Sodium</keyword>
<feature type="transmembrane region" description="Helical" evidence="12">
    <location>
        <begin position="293"/>
        <end position="311"/>
    </location>
</feature>
<evidence type="ECO:0000313" key="13">
    <source>
        <dbReference type="EMBL" id="GFE78791.1"/>
    </source>
</evidence>
<dbReference type="InterPro" id="IPR011043">
    <property type="entry name" value="Gal_Oxase/kelch_b-propeller"/>
</dbReference>
<feature type="transmembrane region" description="Helical" evidence="12">
    <location>
        <begin position="468"/>
        <end position="489"/>
    </location>
</feature>
<protein>
    <submittedName>
        <fullName evidence="13">Sodium:solute symporter</fullName>
    </submittedName>
</protein>
<evidence type="ECO:0000256" key="12">
    <source>
        <dbReference type="SAM" id="Phobius"/>
    </source>
</evidence>
<feature type="transmembrane region" description="Helical" evidence="12">
    <location>
        <begin position="742"/>
        <end position="763"/>
    </location>
</feature>
<keyword evidence="8" id="KW-0406">Ion transport</keyword>
<evidence type="ECO:0000256" key="5">
    <source>
        <dbReference type="ARBA" id="ARBA00022692"/>
    </source>
</evidence>
<sequence length="792" mass="85538">MLLGLAGTAPTRAENLVSLDIASLPAAPESIAHLTAIGDTLVGWGASGTWRLDPGQQSWRRLRESDDGSVVSVAGDGQVAYVLGGSRANGRVERIERFSLIDQAQAAIPPLPEPLFSAHAAVAGAKVWLFGLDSNRGRRFFEIDLSAVSPTWITHGAWPGAADEVTSAVEQINSLLIAVRGGEGQVDRILQWKADEGWKDRGAAPAALVPESASALGQAHVLYLSSATPSAIVTFHTITGSWATLAETPNAAQALATGWQNGLVWLRTSEDGTQQLSSGQVRSTNLLLQPLDWVMIVAYLASMIGMGMYFYLKEKRNSTSDFFVGGRKIPFWAAGVSLYAANTSSISYIAIPAKAFETNWQYLTNNLIAVLGLMFVAVWIVPLLRRLNLMSVFTYLETRFHPMIRTLASALCILMQIGARMSVIMFLPSLAIATTTGIAVEWSILIMGVFTMIYTAMGGMKAVIWTDFVQLIVKMGGIVFAILFIAFMVKGGFGEMAAIAAAEDKTRLFDFSFDLTKATVWGFVFLVLFDVVLTFPKDQVLMQRVLSTESAKEAGRSVWTFAAIMIPGGFMFYMVGTALYAFYKTHPERLNPLLPIDSIFPLFIAAELPMGVRGLIIAGILAAAMATLSSIMNSVATLASVDFYEKLVKNPDPKVSVRFAEWMTVVTGLAGMGLALLLSRYDIHSLFDVSIELAGLLGGGFAGAYTLGMFTRRANWQGVAIGIGTSIVITTFAWSMSLVHPYFYLAISILLCICIGYVASLFFPAPSAQALEGLTIFGERSRPTGAALMQNE</sequence>
<name>A0A829Y709_9GAMM</name>
<dbReference type="NCBIfam" id="TIGR00813">
    <property type="entry name" value="sss"/>
    <property type="match status" value="1"/>
</dbReference>
<dbReference type="PANTHER" id="PTHR42985">
    <property type="entry name" value="SODIUM-COUPLED MONOCARBOXYLATE TRANSPORTER"/>
    <property type="match status" value="1"/>
</dbReference>
<feature type="transmembrane region" description="Helical" evidence="12">
    <location>
        <begin position="331"/>
        <end position="351"/>
    </location>
</feature>
<feature type="transmembrane region" description="Helical" evidence="12">
    <location>
        <begin position="690"/>
        <end position="710"/>
    </location>
</feature>
<keyword evidence="3" id="KW-0813">Transport</keyword>
<dbReference type="InterPro" id="IPR038377">
    <property type="entry name" value="Na/Glc_symporter_sf"/>
</dbReference>
<dbReference type="Pfam" id="PF00474">
    <property type="entry name" value="SSF"/>
    <property type="match status" value="1"/>
</dbReference>
<feature type="transmembrane region" description="Helical" evidence="12">
    <location>
        <begin position="518"/>
        <end position="536"/>
    </location>
</feature>
<accession>A0A829Y709</accession>
<gene>
    <name evidence="13" type="ORF">GCM10011487_07910</name>
</gene>
<dbReference type="Gene3D" id="2.120.10.80">
    <property type="entry name" value="Kelch-type beta propeller"/>
    <property type="match status" value="1"/>
</dbReference>
<evidence type="ECO:0000256" key="7">
    <source>
        <dbReference type="ARBA" id="ARBA00023053"/>
    </source>
</evidence>
<dbReference type="AlphaFoldDB" id="A0A829Y709"/>
<organism evidence="13 14">
    <name type="scientific">Steroidobacter agaridevorans</name>
    <dbReference type="NCBI Taxonomy" id="2695856"/>
    <lineage>
        <taxon>Bacteria</taxon>
        <taxon>Pseudomonadati</taxon>
        <taxon>Pseudomonadota</taxon>
        <taxon>Gammaproteobacteria</taxon>
        <taxon>Steroidobacterales</taxon>
        <taxon>Steroidobacteraceae</taxon>
        <taxon>Steroidobacter</taxon>
    </lineage>
</organism>
<comment type="caution">
    <text evidence="13">The sequence shown here is derived from an EMBL/GenBank/DDBJ whole genome shotgun (WGS) entry which is preliminary data.</text>
</comment>
<dbReference type="GO" id="GO:0006814">
    <property type="term" value="P:sodium ion transport"/>
    <property type="evidence" value="ECO:0007669"/>
    <property type="project" value="UniProtKB-KW"/>
</dbReference>
<dbReference type="PANTHER" id="PTHR42985:SF40">
    <property type="entry name" value="LD47995P-RELATED"/>
    <property type="match status" value="1"/>
</dbReference>
<keyword evidence="14" id="KW-1185">Reference proteome</keyword>
<evidence type="ECO:0000256" key="4">
    <source>
        <dbReference type="ARBA" id="ARBA00022475"/>
    </source>
</evidence>
<feature type="transmembrane region" description="Helical" evidence="12">
    <location>
        <begin position="557"/>
        <end position="583"/>
    </location>
</feature>
<keyword evidence="5 12" id="KW-0812">Transmembrane</keyword>
<evidence type="ECO:0000313" key="14">
    <source>
        <dbReference type="Proteomes" id="UP000445000"/>
    </source>
</evidence>
<keyword evidence="10" id="KW-0739">Sodium transport</keyword>
<evidence type="ECO:0000256" key="6">
    <source>
        <dbReference type="ARBA" id="ARBA00022989"/>
    </source>
</evidence>
<dbReference type="InterPro" id="IPR015915">
    <property type="entry name" value="Kelch-typ_b-propeller"/>
</dbReference>
<feature type="transmembrane region" description="Helical" evidence="12">
    <location>
        <begin position="716"/>
        <end position="735"/>
    </location>
</feature>
<dbReference type="EMBL" id="BLJN01000001">
    <property type="protein sequence ID" value="GFE78791.1"/>
    <property type="molecule type" value="Genomic_DNA"/>
</dbReference>
<feature type="transmembrane region" description="Helical" evidence="12">
    <location>
        <begin position="659"/>
        <end position="678"/>
    </location>
</feature>
<dbReference type="PROSITE" id="PS50283">
    <property type="entry name" value="NA_SOLUT_SYMP_3"/>
    <property type="match status" value="1"/>
</dbReference>
<evidence type="ECO:0000256" key="9">
    <source>
        <dbReference type="ARBA" id="ARBA00023136"/>
    </source>
</evidence>
<dbReference type="SUPFAM" id="SSF50965">
    <property type="entry name" value="Galactose oxidase, central domain"/>
    <property type="match status" value="1"/>
</dbReference>
<evidence type="ECO:0000256" key="2">
    <source>
        <dbReference type="ARBA" id="ARBA00006434"/>
    </source>
</evidence>
<dbReference type="Proteomes" id="UP000445000">
    <property type="component" value="Unassembled WGS sequence"/>
</dbReference>